<protein>
    <submittedName>
        <fullName evidence="1">Uncharacterized protein</fullName>
    </submittedName>
</protein>
<dbReference type="AlphaFoldDB" id="A0A2P2QJQ9"/>
<reference evidence="1" key="1">
    <citation type="submission" date="2018-02" db="EMBL/GenBank/DDBJ databases">
        <title>Rhizophora mucronata_Transcriptome.</title>
        <authorList>
            <person name="Meera S.P."/>
            <person name="Sreeshan A."/>
            <person name="Augustine A."/>
        </authorList>
    </citation>
    <scope>NUCLEOTIDE SEQUENCE</scope>
    <source>
        <tissue evidence="1">Leaf</tissue>
    </source>
</reference>
<organism evidence="1">
    <name type="scientific">Rhizophora mucronata</name>
    <name type="common">Asiatic mangrove</name>
    <dbReference type="NCBI Taxonomy" id="61149"/>
    <lineage>
        <taxon>Eukaryota</taxon>
        <taxon>Viridiplantae</taxon>
        <taxon>Streptophyta</taxon>
        <taxon>Embryophyta</taxon>
        <taxon>Tracheophyta</taxon>
        <taxon>Spermatophyta</taxon>
        <taxon>Magnoliopsida</taxon>
        <taxon>eudicotyledons</taxon>
        <taxon>Gunneridae</taxon>
        <taxon>Pentapetalae</taxon>
        <taxon>rosids</taxon>
        <taxon>fabids</taxon>
        <taxon>Malpighiales</taxon>
        <taxon>Rhizophoraceae</taxon>
        <taxon>Rhizophora</taxon>
    </lineage>
</organism>
<sequence length="29" mass="3418">MTSVLSLNIQPRYYLLQASWLPPCQILRL</sequence>
<dbReference type="EMBL" id="GGEC01086661">
    <property type="protein sequence ID" value="MBX67145.1"/>
    <property type="molecule type" value="Transcribed_RNA"/>
</dbReference>
<proteinExistence type="predicted"/>
<name>A0A2P2QJQ9_RHIMU</name>
<evidence type="ECO:0000313" key="1">
    <source>
        <dbReference type="EMBL" id="MBX67145.1"/>
    </source>
</evidence>
<accession>A0A2P2QJQ9</accession>